<dbReference type="Proteomes" id="UP000799754">
    <property type="component" value="Unassembled WGS sequence"/>
</dbReference>
<name>A0ACB6RXZ3_9PLEO</name>
<gene>
    <name evidence="1" type="ORF">BU25DRAFT_394045</name>
</gene>
<evidence type="ECO:0000313" key="2">
    <source>
        <dbReference type="Proteomes" id="UP000799754"/>
    </source>
</evidence>
<keyword evidence="2" id="KW-1185">Reference proteome</keyword>
<reference evidence="1" key="1">
    <citation type="journal article" date="2020" name="Stud. Mycol.">
        <title>101 Dothideomycetes genomes: a test case for predicting lifestyles and emergence of pathogens.</title>
        <authorList>
            <person name="Haridas S."/>
            <person name="Albert R."/>
            <person name="Binder M."/>
            <person name="Bloem J."/>
            <person name="Labutti K."/>
            <person name="Salamov A."/>
            <person name="Andreopoulos B."/>
            <person name="Baker S."/>
            <person name="Barry K."/>
            <person name="Bills G."/>
            <person name="Bluhm B."/>
            <person name="Cannon C."/>
            <person name="Castanera R."/>
            <person name="Culley D."/>
            <person name="Daum C."/>
            <person name="Ezra D."/>
            <person name="Gonzalez J."/>
            <person name="Henrissat B."/>
            <person name="Kuo A."/>
            <person name="Liang C."/>
            <person name="Lipzen A."/>
            <person name="Lutzoni F."/>
            <person name="Magnuson J."/>
            <person name="Mondo S."/>
            <person name="Nolan M."/>
            <person name="Ohm R."/>
            <person name="Pangilinan J."/>
            <person name="Park H.-J."/>
            <person name="Ramirez L."/>
            <person name="Alfaro M."/>
            <person name="Sun H."/>
            <person name="Tritt A."/>
            <person name="Yoshinaga Y."/>
            <person name="Zwiers L.-H."/>
            <person name="Turgeon B."/>
            <person name="Goodwin S."/>
            <person name="Spatafora J."/>
            <person name="Crous P."/>
            <person name="Grigoriev I."/>
        </authorList>
    </citation>
    <scope>NUCLEOTIDE SEQUENCE</scope>
    <source>
        <strain evidence="1">CBS 525.71</strain>
    </source>
</reference>
<protein>
    <submittedName>
        <fullName evidence="1">Uncharacterized protein</fullName>
    </submittedName>
</protein>
<sequence>MTILHEYATKVWAYISPRKTQQAREKPFQFKVPAIPTKPNFKKQQQAQAQQLLSPPGRDMSPESRMNIWHTRTPSPSSDIDITLVPMSPPDSIIRSPEGHDGFEGDTLFNTSPISPTFDKGGIPDQEVDANDDTMVVDDGTYLETHKGISFDERLLKQQKQRQELQAWGWPEDAIFLFQKINMRGYEPIMPIEWVDDLPSLPADLFTERMDKSFIKPALGTHYHAQLALSSLLDLGAYVRDSVITRAPKRQPQYHVKRALTKYTRWALKDGGVDLSWAALPLFEIVTVGKDVPSTVLESKTLAKLGRLHELWQSTLAARAATQSFTSSSSTALEVPTLYGVSASHTIMAFVSYLPPSRENRAPGLRLIAMFDFGKEGFDVWNALAAAIFVVHCRNRMMQLKEYIPEPEVRVEEDPDV</sequence>
<evidence type="ECO:0000313" key="1">
    <source>
        <dbReference type="EMBL" id="KAF2626786.1"/>
    </source>
</evidence>
<comment type="caution">
    <text evidence="1">The sequence shown here is derived from an EMBL/GenBank/DDBJ whole genome shotgun (WGS) entry which is preliminary data.</text>
</comment>
<accession>A0ACB6RXZ3</accession>
<proteinExistence type="predicted"/>
<organism evidence="1 2">
    <name type="scientific">Macroventuria anomochaeta</name>
    <dbReference type="NCBI Taxonomy" id="301207"/>
    <lineage>
        <taxon>Eukaryota</taxon>
        <taxon>Fungi</taxon>
        <taxon>Dikarya</taxon>
        <taxon>Ascomycota</taxon>
        <taxon>Pezizomycotina</taxon>
        <taxon>Dothideomycetes</taxon>
        <taxon>Pleosporomycetidae</taxon>
        <taxon>Pleosporales</taxon>
        <taxon>Pleosporineae</taxon>
        <taxon>Didymellaceae</taxon>
        <taxon>Macroventuria</taxon>
    </lineage>
</organism>
<dbReference type="EMBL" id="MU006719">
    <property type="protein sequence ID" value="KAF2626786.1"/>
    <property type="molecule type" value="Genomic_DNA"/>
</dbReference>